<dbReference type="GO" id="GO:0016020">
    <property type="term" value="C:membrane"/>
    <property type="evidence" value="ECO:0007669"/>
    <property type="project" value="UniProtKB-SubCell"/>
</dbReference>
<evidence type="ECO:0000256" key="6">
    <source>
        <dbReference type="ARBA" id="ARBA00023136"/>
    </source>
</evidence>
<evidence type="ECO:0000256" key="5">
    <source>
        <dbReference type="ARBA" id="ARBA00022989"/>
    </source>
</evidence>
<dbReference type="Proteomes" id="UP000292424">
    <property type="component" value="Chromosome"/>
</dbReference>
<keyword evidence="9" id="KW-0645">Protease</keyword>
<keyword evidence="5 7" id="KW-1133">Transmembrane helix</keyword>
<keyword evidence="6 7" id="KW-0472">Membrane</keyword>
<feature type="transmembrane region" description="Helical" evidence="7">
    <location>
        <begin position="351"/>
        <end position="372"/>
    </location>
</feature>
<dbReference type="GO" id="GO:0006508">
    <property type="term" value="P:proteolysis"/>
    <property type="evidence" value="ECO:0007669"/>
    <property type="project" value="UniProtKB-KW"/>
</dbReference>
<keyword evidence="3 7" id="KW-0812">Transmembrane</keyword>
<evidence type="ECO:0000313" key="10">
    <source>
        <dbReference type="Proteomes" id="UP000292424"/>
    </source>
</evidence>
<organism evidence="9 10">
    <name type="scientific">Rhizosphaericola mali</name>
    <dbReference type="NCBI Taxonomy" id="2545455"/>
    <lineage>
        <taxon>Bacteria</taxon>
        <taxon>Pseudomonadati</taxon>
        <taxon>Bacteroidota</taxon>
        <taxon>Chitinophagia</taxon>
        <taxon>Chitinophagales</taxon>
        <taxon>Chitinophagaceae</taxon>
        <taxon>Rhizosphaericola</taxon>
    </lineage>
</organism>
<evidence type="ECO:0000256" key="7">
    <source>
        <dbReference type="SAM" id="Phobius"/>
    </source>
</evidence>
<dbReference type="AlphaFoldDB" id="A0A5P2G0N0"/>
<dbReference type="Gene3D" id="1.20.1540.10">
    <property type="entry name" value="Rhomboid-like"/>
    <property type="match status" value="1"/>
</dbReference>
<dbReference type="EMBL" id="CP044016">
    <property type="protein sequence ID" value="QES89364.1"/>
    <property type="molecule type" value="Genomic_DNA"/>
</dbReference>
<dbReference type="Pfam" id="PF01694">
    <property type="entry name" value="Rhomboid"/>
    <property type="match status" value="1"/>
</dbReference>
<keyword evidence="4" id="KW-0378">Hydrolase</keyword>
<dbReference type="InterPro" id="IPR050925">
    <property type="entry name" value="Rhomboid_protease_S54"/>
</dbReference>
<dbReference type="OrthoDB" id="9778341at2"/>
<gene>
    <name evidence="9" type="ORF">E0W69_012055</name>
</gene>
<evidence type="ECO:0000256" key="4">
    <source>
        <dbReference type="ARBA" id="ARBA00022801"/>
    </source>
</evidence>
<comment type="similarity">
    <text evidence="2">Belongs to the peptidase S54 family.</text>
</comment>
<reference evidence="9 10" key="1">
    <citation type="submission" date="2019-09" db="EMBL/GenBank/DDBJ databases">
        <title>Complete genome sequence of Arachidicoccus sp. B3-10 isolated from apple orchard soil.</title>
        <authorList>
            <person name="Kim H.S."/>
            <person name="Han K.-I."/>
            <person name="Suh M.K."/>
            <person name="Lee K.C."/>
            <person name="Eom M.K."/>
            <person name="Kim J.-S."/>
            <person name="Kang S.W."/>
            <person name="Sin Y."/>
            <person name="Lee J.-S."/>
        </authorList>
    </citation>
    <scope>NUCLEOTIDE SEQUENCE [LARGE SCALE GENOMIC DNA]</scope>
    <source>
        <strain evidence="9 10">B3-10</strain>
    </source>
</reference>
<proteinExistence type="inferred from homology"/>
<evidence type="ECO:0000313" key="9">
    <source>
        <dbReference type="EMBL" id="QES89364.1"/>
    </source>
</evidence>
<feature type="transmembrane region" description="Helical" evidence="7">
    <location>
        <begin position="321"/>
        <end position="339"/>
    </location>
</feature>
<feature type="transmembrane region" description="Helical" evidence="7">
    <location>
        <begin position="210"/>
        <end position="231"/>
    </location>
</feature>
<dbReference type="KEGG" id="arac:E0W69_012055"/>
<sequence>MAIGVPPRKGISLNLSGLDADQFVAIGVKLCESFGWKCSYIYKDGFVAYTTFSLRSFGEEMRFSVEDDDVFIESKSTGLQLFDLGKNKSNLEKFISHYKNFQTIITAKTQENINQFAKKIILDLEEEDSIFLQPPSNFRNSIEDFVSLFVPTKGYTVIPILADLNIIVFILLTITGSDLILSNVQTLYDWGANTKIEVNNGQYWRLITSLFLHAGIVHLFFNMWVLIYIGLLLEPYLRKTKTLMLYLISGISASLSSHLFRHVPISVGASGAIFGLIGGFLALLVSDVFDKNVRRSYLIAISIFVVYNLLSVFSNNTTVDNAAHIGGLISGFIVGYLYIPTIKFNYNSKKWNIVYSILAILFFGSVISFLYIKNKNVDNFSSTEALMQYSLKMRELNTTSNMAMNAYEWTDDLTEEDYKKNLKDIGIYFWNEDLRLIQELKETKLPVYIQNYNDQLKFYFQTRIKQFDLIYQSVQDDSDEYDDKLDAIDSTIQIKLRLIDKMEQHISQTY</sequence>
<feature type="transmembrane region" description="Helical" evidence="7">
    <location>
        <begin position="297"/>
        <end position="315"/>
    </location>
</feature>
<protein>
    <submittedName>
        <fullName evidence="9">Rhomboid family intramembrane serine protease</fullName>
    </submittedName>
</protein>
<evidence type="ECO:0000256" key="2">
    <source>
        <dbReference type="ARBA" id="ARBA00009045"/>
    </source>
</evidence>
<evidence type="ECO:0000259" key="8">
    <source>
        <dbReference type="Pfam" id="PF01694"/>
    </source>
</evidence>
<name>A0A5P2G0N0_9BACT</name>
<dbReference type="RefSeq" id="WP_131330309.1">
    <property type="nucleotide sequence ID" value="NZ_CP044016.1"/>
</dbReference>
<dbReference type="PANTHER" id="PTHR43731">
    <property type="entry name" value="RHOMBOID PROTEASE"/>
    <property type="match status" value="1"/>
</dbReference>
<dbReference type="InterPro" id="IPR035952">
    <property type="entry name" value="Rhomboid-like_sf"/>
</dbReference>
<dbReference type="PANTHER" id="PTHR43731:SF14">
    <property type="entry name" value="PRESENILIN-ASSOCIATED RHOMBOID-LIKE PROTEIN, MITOCHONDRIAL"/>
    <property type="match status" value="1"/>
</dbReference>
<dbReference type="GO" id="GO:0004252">
    <property type="term" value="F:serine-type endopeptidase activity"/>
    <property type="evidence" value="ECO:0007669"/>
    <property type="project" value="InterPro"/>
</dbReference>
<feature type="domain" description="Peptidase S54 rhomboid" evidence="8">
    <location>
        <begin position="201"/>
        <end position="339"/>
    </location>
</feature>
<evidence type="ECO:0000256" key="3">
    <source>
        <dbReference type="ARBA" id="ARBA00022692"/>
    </source>
</evidence>
<evidence type="ECO:0000256" key="1">
    <source>
        <dbReference type="ARBA" id="ARBA00004141"/>
    </source>
</evidence>
<feature type="transmembrane region" description="Helical" evidence="7">
    <location>
        <begin position="155"/>
        <end position="174"/>
    </location>
</feature>
<accession>A0A5P2G0N0</accession>
<keyword evidence="10" id="KW-1185">Reference proteome</keyword>
<dbReference type="InterPro" id="IPR022764">
    <property type="entry name" value="Peptidase_S54_rhomboid_dom"/>
</dbReference>
<comment type="subcellular location">
    <subcellularLocation>
        <location evidence="1">Membrane</location>
        <topology evidence="1">Multi-pass membrane protein</topology>
    </subcellularLocation>
</comment>
<dbReference type="SUPFAM" id="SSF144091">
    <property type="entry name" value="Rhomboid-like"/>
    <property type="match status" value="1"/>
</dbReference>
<feature type="transmembrane region" description="Helical" evidence="7">
    <location>
        <begin position="266"/>
        <end position="285"/>
    </location>
</feature>